<evidence type="ECO:0000313" key="1">
    <source>
        <dbReference type="EMBL" id="GAA2136787.1"/>
    </source>
</evidence>
<accession>A0ABN2Z4W6</accession>
<sequence length="98" mass="10882">MSGPVPAWREFETEILAAYRNGRPLARIYRRYAITRAEFSALLEQHGLATRAEIRETEDPPGTSPLESFTAELLDVKVRAAGERQQALATLMATPPGQ</sequence>
<dbReference type="Proteomes" id="UP001422759">
    <property type="component" value="Unassembled WGS sequence"/>
</dbReference>
<gene>
    <name evidence="1" type="ORF">GCM10009760_16550</name>
</gene>
<evidence type="ECO:0000313" key="2">
    <source>
        <dbReference type="Proteomes" id="UP001422759"/>
    </source>
</evidence>
<protein>
    <submittedName>
        <fullName evidence="1">Uncharacterized protein</fullName>
    </submittedName>
</protein>
<comment type="caution">
    <text evidence="1">The sequence shown here is derived from an EMBL/GenBank/DDBJ whole genome shotgun (WGS) entry which is preliminary data.</text>
</comment>
<name>A0ABN2Z4W6_9ACTN</name>
<dbReference type="EMBL" id="BAAANT010000007">
    <property type="protein sequence ID" value="GAA2136787.1"/>
    <property type="molecule type" value="Genomic_DNA"/>
</dbReference>
<reference evidence="1 2" key="1">
    <citation type="journal article" date="2019" name="Int. J. Syst. Evol. Microbiol.">
        <title>The Global Catalogue of Microorganisms (GCM) 10K type strain sequencing project: providing services to taxonomists for standard genome sequencing and annotation.</title>
        <authorList>
            <consortium name="The Broad Institute Genomics Platform"/>
            <consortium name="The Broad Institute Genome Sequencing Center for Infectious Disease"/>
            <person name="Wu L."/>
            <person name="Ma J."/>
        </authorList>
    </citation>
    <scope>NUCLEOTIDE SEQUENCE [LARGE SCALE GENOMIC DNA]</scope>
    <source>
        <strain evidence="1 2">JCM 14560</strain>
    </source>
</reference>
<organism evidence="1 2">
    <name type="scientific">Kitasatospora kazusensis</name>
    <dbReference type="NCBI Taxonomy" id="407974"/>
    <lineage>
        <taxon>Bacteria</taxon>
        <taxon>Bacillati</taxon>
        <taxon>Actinomycetota</taxon>
        <taxon>Actinomycetes</taxon>
        <taxon>Kitasatosporales</taxon>
        <taxon>Streptomycetaceae</taxon>
        <taxon>Kitasatospora</taxon>
    </lineage>
</organism>
<keyword evidence="2" id="KW-1185">Reference proteome</keyword>
<dbReference type="RefSeq" id="WP_344462379.1">
    <property type="nucleotide sequence ID" value="NZ_BAAANT010000007.1"/>
</dbReference>
<proteinExistence type="predicted"/>